<evidence type="ECO:0000256" key="16">
    <source>
        <dbReference type="ARBA" id="ARBA00047669"/>
    </source>
</evidence>
<dbReference type="GO" id="GO:0004571">
    <property type="term" value="F:mannosyl-oligosaccharide 1,2-alpha-mannosidase activity"/>
    <property type="evidence" value="ECO:0007669"/>
    <property type="project" value="UniProtKB-EC"/>
</dbReference>
<dbReference type="PANTHER" id="PTHR11742:SF6">
    <property type="entry name" value="MANNOSYL-OLIGOSACCHARIDE ALPHA-1,2-MANNOSIDASE IA-RELATED"/>
    <property type="match status" value="1"/>
</dbReference>
<feature type="chain" id="PRO_5035681429" description="alpha-1,2-Mannosidase" evidence="22">
    <location>
        <begin position="20"/>
        <end position="517"/>
    </location>
</feature>
<keyword evidence="22" id="KW-0732">Signal</keyword>
<keyword evidence="5" id="KW-0812">Transmembrane</keyword>
<comment type="catalytic activity">
    <reaction evidence="17">
        <text>N(4)-(alpha-D-Man-(1-&gt;2)-alpha-D-Man-(1-&gt;2)-alpha-D-Man-(1-&gt;3)-[alpha-D-Man-(1-&gt;2)-alpha-D-Man-(1-&gt;3)-[alpha-D-Man-(1-&gt;2)-alpha-D-Man-(1-&gt;6)]-alpha-D-Man-(1-&gt;6)]-beta-D-Man-(1-&gt;4)-beta-D-GlcNAc-(1-&gt;4)-beta-D-GlcNAc)-L-asparaginyl-[protein] (N-glucan mannose isomer 9A1,2,3B1,2,3) + 4 H2O = N(4)-(alpha-D-Man-(1-&gt;3)-[alpha-D-Man-(1-&gt;3)-[alpha-D-Man-(1-&gt;6)]-alpha-D-Man-(1-&gt;6)]-beta-D-Man-(1-&gt;4)-beta-D-GlcNAc-(1-&gt;4)-beta-D-GlcNAc)-L-asparaginyl-[protein] (N-glucan mannose isomer 5A1,2) + 4 beta-D-mannose</text>
        <dbReference type="Rhea" id="RHEA:56008"/>
        <dbReference type="Rhea" id="RHEA-COMP:14356"/>
        <dbReference type="Rhea" id="RHEA-COMP:14367"/>
        <dbReference type="ChEBI" id="CHEBI:15377"/>
        <dbReference type="ChEBI" id="CHEBI:28563"/>
        <dbReference type="ChEBI" id="CHEBI:59087"/>
        <dbReference type="ChEBI" id="CHEBI:139493"/>
        <dbReference type="EC" id="3.2.1.113"/>
    </reaction>
</comment>
<evidence type="ECO:0000256" key="10">
    <source>
        <dbReference type="ARBA" id="ARBA00022989"/>
    </source>
</evidence>
<evidence type="ECO:0000256" key="1">
    <source>
        <dbReference type="ARBA" id="ARBA00001913"/>
    </source>
</evidence>
<evidence type="ECO:0000256" key="9">
    <source>
        <dbReference type="ARBA" id="ARBA00022968"/>
    </source>
</evidence>
<keyword evidence="9" id="KW-0735">Signal-anchor</keyword>
<evidence type="ECO:0000256" key="18">
    <source>
        <dbReference type="PIRSR" id="PIRSR601382-1"/>
    </source>
</evidence>
<feature type="active site" description="Proton donor" evidence="18">
    <location>
        <position position="396"/>
    </location>
</feature>
<evidence type="ECO:0000313" key="24">
    <source>
        <dbReference type="Proteomes" id="UP000614601"/>
    </source>
</evidence>
<evidence type="ECO:0000256" key="6">
    <source>
        <dbReference type="ARBA" id="ARBA00022723"/>
    </source>
</evidence>
<feature type="active site" evidence="18">
    <location>
        <position position="285"/>
    </location>
</feature>
<dbReference type="AlphaFoldDB" id="A0A811JWV4"/>
<dbReference type="Proteomes" id="UP000614601">
    <property type="component" value="Unassembled WGS sequence"/>
</dbReference>
<keyword evidence="6 19" id="KW-0479">Metal-binding</keyword>
<dbReference type="GO" id="GO:0000139">
    <property type="term" value="C:Golgi membrane"/>
    <property type="evidence" value="ECO:0007669"/>
    <property type="project" value="UniProtKB-SubCell"/>
</dbReference>
<dbReference type="GO" id="GO:0005509">
    <property type="term" value="F:calcium ion binding"/>
    <property type="evidence" value="ECO:0007669"/>
    <property type="project" value="InterPro"/>
</dbReference>
<dbReference type="InterPro" id="IPR001382">
    <property type="entry name" value="Glyco_hydro_47"/>
</dbReference>
<feature type="active site" description="Proton donor" evidence="18">
    <location>
        <position position="152"/>
    </location>
</feature>
<dbReference type="EMBL" id="CAJFDH010000001">
    <property type="protein sequence ID" value="CAD5207522.1"/>
    <property type="molecule type" value="Genomic_DNA"/>
</dbReference>
<gene>
    <name evidence="23" type="ORF">BOKJ2_LOCUS2206</name>
</gene>
<comment type="subcellular location">
    <subcellularLocation>
        <location evidence="2">Golgi apparatus membrane</location>
        <topology evidence="2">Single-pass type II membrane protein</topology>
    </subcellularLocation>
</comment>
<name>A0A811JWV4_9BILA</name>
<dbReference type="GO" id="GO:0005975">
    <property type="term" value="P:carbohydrate metabolic process"/>
    <property type="evidence" value="ECO:0007669"/>
    <property type="project" value="InterPro"/>
</dbReference>
<evidence type="ECO:0000256" key="2">
    <source>
        <dbReference type="ARBA" id="ARBA00004323"/>
    </source>
</evidence>
<dbReference type="Proteomes" id="UP000783686">
    <property type="component" value="Unassembled WGS sequence"/>
</dbReference>
<keyword evidence="12" id="KW-0472">Membrane</keyword>
<comment type="similarity">
    <text evidence="4 21">Belongs to the glycosyl hydrolase 47 family.</text>
</comment>
<keyword evidence="8 19" id="KW-0106">Calcium</keyword>
<evidence type="ECO:0000256" key="22">
    <source>
        <dbReference type="SAM" id="SignalP"/>
    </source>
</evidence>
<dbReference type="EMBL" id="CAJFCW020000001">
    <property type="protein sequence ID" value="CAG9085972.1"/>
    <property type="molecule type" value="Genomic_DNA"/>
</dbReference>
<evidence type="ECO:0000256" key="3">
    <source>
        <dbReference type="ARBA" id="ARBA00004922"/>
    </source>
</evidence>
<accession>A0A811JWV4</accession>
<comment type="caution">
    <text evidence="23">The sequence shown here is derived from an EMBL/GenBank/DDBJ whole genome shotgun (WGS) entry which is preliminary data.</text>
</comment>
<keyword evidence="11" id="KW-0333">Golgi apparatus</keyword>
<comment type="pathway">
    <text evidence="3">Protein modification; protein glycosylation.</text>
</comment>
<dbReference type="InterPro" id="IPR012341">
    <property type="entry name" value="6hp_glycosidase-like_sf"/>
</dbReference>
<evidence type="ECO:0000256" key="20">
    <source>
        <dbReference type="PIRSR" id="PIRSR601382-3"/>
    </source>
</evidence>
<feature type="disulfide bond" evidence="20">
    <location>
        <begin position="349"/>
        <end position="382"/>
    </location>
</feature>
<evidence type="ECO:0000256" key="14">
    <source>
        <dbReference type="ARBA" id="ARBA00023180"/>
    </source>
</evidence>
<sequence>MAVVLSIGLCFFFVFVVFSNTTEKPIRVRSLENRLVESVKPEESDFDRILKDFTRNITENDVEYKKNYVKAMMKFAWDNYRKYAWGANELNTAKKAPHSGSVFGAAHIGASIVDGLDTLYMMGLKEEFDEAKEWIRTEFDLRKSPSSLSVFETNIRFVGGLLSAYALSIETIFLLKAREVADLLLPAFDTPTGIPLALVNMNTGRASNWGWASGGCSILSELGSLELEFNYLSKLTGSDLYKDKVKRVREVMDQAEKTDGLYSNYISPKTGRFCLKHVSIGALGDSFYEYLLKVWLQTDRTDSGAKRMYDEAMKALEAKLLFTSQQSNLKYFADLRGNRVEHKMDHLACFSAGMYALQAKYETDLAKKMHALEVGKQLGNTCHESYVRTETGIGPEAFRFTPDVEARAVRDGERYYILRPEVVEGWFFLWRATHDNRYRDWCWAAVQAIDRYCRVANGFAGIRNVDKLPVVHDDVQQSFILAETLKYLYLVFEEDTVIDLDQWVFNTEAHPFPVLRQ</sequence>
<dbReference type="PRINTS" id="PR00747">
    <property type="entry name" value="GLYHDRLASE47"/>
</dbReference>
<feature type="active site" evidence="18">
    <location>
        <position position="421"/>
    </location>
</feature>
<evidence type="ECO:0000256" key="21">
    <source>
        <dbReference type="RuleBase" id="RU361193"/>
    </source>
</evidence>
<dbReference type="InterPro" id="IPR050749">
    <property type="entry name" value="Glycosyl_Hydrolase_47"/>
</dbReference>
<dbReference type="FunFam" id="1.50.10.10:FF:000017">
    <property type="entry name" value="alpha-1,2-Mannosidase"/>
    <property type="match status" value="1"/>
</dbReference>
<dbReference type="GO" id="GO:0006491">
    <property type="term" value="P:N-glycan processing"/>
    <property type="evidence" value="ECO:0007669"/>
    <property type="project" value="UniProtKB-ARBA"/>
</dbReference>
<dbReference type="PANTHER" id="PTHR11742">
    <property type="entry name" value="MANNOSYL-OLIGOSACCHARIDE ALPHA-1,2-MANNOSIDASE-RELATED"/>
    <property type="match status" value="1"/>
</dbReference>
<keyword evidence="10" id="KW-1133">Transmembrane helix</keyword>
<keyword evidence="14" id="KW-0325">Glycoprotein</keyword>
<evidence type="ECO:0000256" key="11">
    <source>
        <dbReference type="ARBA" id="ARBA00023034"/>
    </source>
</evidence>
<keyword evidence="24" id="KW-1185">Reference proteome</keyword>
<evidence type="ECO:0000256" key="7">
    <source>
        <dbReference type="ARBA" id="ARBA00022801"/>
    </source>
</evidence>
<dbReference type="GO" id="GO:0005783">
    <property type="term" value="C:endoplasmic reticulum"/>
    <property type="evidence" value="ECO:0007669"/>
    <property type="project" value="TreeGrafter"/>
</dbReference>
<dbReference type="SUPFAM" id="SSF48225">
    <property type="entry name" value="Seven-hairpin glycosidases"/>
    <property type="match status" value="1"/>
</dbReference>
<evidence type="ECO:0000256" key="13">
    <source>
        <dbReference type="ARBA" id="ARBA00023157"/>
    </source>
</evidence>
<dbReference type="OrthoDB" id="8118055at2759"/>
<evidence type="ECO:0000256" key="15">
    <source>
        <dbReference type="ARBA" id="ARBA00023295"/>
    </source>
</evidence>
<evidence type="ECO:0000256" key="8">
    <source>
        <dbReference type="ARBA" id="ARBA00022837"/>
    </source>
</evidence>
<keyword evidence="7 21" id="KW-0378">Hydrolase</keyword>
<comment type="cofactor">
    <cofactor evidence="1 19">
        <name>Ca(2+)</name>
        <dbReference type="ChEBI" id="CHEBI:29108"/>
    </cofactor>
</comment>
<evidence type="ECO:0000256" key="12">
    <source>
        <dbReference type="ARBA" id="ARBA00023136"/>
    </source>
</evidence>
<evidence type="ECO:0000313" key="23">
    <source>
        <dbReference type="EMBL" id="CAD5207522.1"/>
    </source>
</evidence>
<organism evidence="23 24">
    <name type="scientific">Bursaphelenchus okinawaensis</name>
    <dbReference type="NCBI Taxonomy" id="465554"/>
    <lineage>
        <taxon>Eukaryota</taxon>
        <taxon>Metazoa</taxon>
        <taxon>Ecdysozoa</taxon>
        <taxon>Nematoda</taxon>
        <taxon>Chromadorea</taxon>
        <taxon>Rhabditida</taxon>
        <taxon>Tylenchina</taxon>
        <taxon>Tylenchomorpha</taxon>
        <taxon>Aphelenchoidea</taxon>
        <taxon>Aphelenchoididae</taxon>
        <taxon>Bursaphelenchus</taxon>
    </lineage>
</organism>
<evidence type="ECO:0000256" key="17">
    <source>
        <dbReference type="ARBA" id="ARBA00048605"/>
    </source>
</evidence>
<protein>
    <recommendedName>
        <fullName evidence="21">alpha-1,2-Mannosidase</fullName>
        <ecNumber evidence="21">3.2.1.-</ecNumber>
    </recommendedName>
</protein>
<evidence type="ECO:0000256" key="4">
    <source>
        <dbReference type="ARBA" id="ARBA00007658"/>
    </source>
</evidence>
<proteinExistence type="inferred from homology"/>
<evidence type="ECO:0000256" key="19">
    <source>
        <dbReference type="PIRSR" id="PIRSR601382-2"/>
    </source>
</evidence>
<dbReference type="InterPro" id="IPR036026">
    <property type="entry name" value="Seven-hairpin_glycosidases"/>
</dbReference>
<feature type="signal peptide" evidence="22">
    <location>
        <begin position="1"/>
        <end position="19"/>
    </location>
</feature>
<dbReference type="EC" id="3.2.1.-" evidence="21"/>
<comment type="catalytic activity">
    <reaction evidence="16">
        <text>N(4)-(alpha-D-Man-(1-&gt;2)-alpha-D-Man-(1-&gt;2)-alpha-D-Man-(1-&gt;3)-[alpha-D-Man-(1-&gt;3)-[alpha-D-Man-(1-&gt;2)-alpha-D-Man-(1-&gt;6)]-alpha-D-Man-(1-&gt;6)]-beta-D-Man-(1-&gt;4)-beta-D-GlcNAc-(1-&gt;4)-beta-D-GlcNAc)-L-asparaginyl-[protein] (N-glucan mannose isomer 8A1,2,3B1,3) + 3 H2O = N(4)-(alpha-D-Man-(1-&gt;3)-[alpha-D-Man-(1-&gt;3)-[alpha-D-Man-(1-&gt;6)]-alpha-D-Man-(1-&gt;6)]-beta-D-Man-(1-&gt;4)-beta-D-GlcNAc-(1-&gt;4)-beta-D-GlcNAc)-L-asparaginyl-[protein] (N-glucan mannose isomer 5A1,2) + 3 beta-D-mannose</text>
        <dbReference type="Rhea" id="RHEA:56028"/>
        <dbReference type="Rhea" id="RHEA-COMP:14358"/>
        <dbReference type="Rhea" id="RHEA-COMP:14367"/>
        <dbReference type="ChEBI" id="CHEBI:15377"/>
        <dbReference type="ChEBI" id="CHEBI:28563"/>
        <dbReference type="ChEBI" id="CHEBI:59087"/>
        <dbReference type="ChEBI" id="CHEBI:60628"/>
        <dbReference type="EC" id="3.2.1.113"/>
    </reaction>
</comment>
<dbReference type="Pfam" id="PF01532">
    <property type="entry name" value="Glyco_hydro_47"/>
    <property type="match status" value="1"/>
</dbReference>
<keyword evidence="15 21" id="KW-0326">Glycosidase</keyword>
<reference evidence="23" key="1">
    <citation type="submission" date="2020-09" db="EMBL/GenBank/DDBJ databases">
        <authorList>
            <person name="Kikuchi T."/>
        </authorList>
    </citation>
    <scope>NUCLEOTIDE SEQUENCE</scope>
    <source>
        <strain evidence="23">SH1</strain>
    </source>
</reference>
<feature type="binding site" evidence="19">
    <location>
        <position position="507"/>
    </location>
    <ligand>
        <name>Ca(2+)</name>
        <dbReference type="ChEBI" id="CHEBI:29108"/>
    </ligand>
</feature>
<evidence type="ECO:0000256" key="5">
    <source>
        <dbReference type="ARBA" id="ARBA00022692"/>
    </source>
</evidence>
<keyword evidence="13 20" id="KW-1015">Disulfide bond</keyword>
<dbReference type="Gene3D" id="1.50.10.10">
    <property type="match status" value="1"/>
</dbReference>